<dbReference type="EMBL" id="CM029054">
    <property type="protein sequence ID" value="KAG2539391.1"/>
    <property type="molecule type" value="Genomic_DNA"/>
</dbReference>
<dbReference type="AlphaFoldDB" id="A0A8T0MPM6"/>
<evidence type="ECO:0000313" key="3">
    <source>
        <dbReference type="Proteomes" id="UP000823388"/>
    </source>
</evidence>
<feature type="compositionally biased region" description="Low complexity" evidence="1">
    <location>
        <begin position="61"/>
        <end position="72"/>
    </location>
</feature>
<reference evidence="2" key="1">
    <citation type="submission" date="2020-05" db="EMBL/GenBank/DDBJ databases">
        <title>WGS assembly of Panicum virgatum.</title>
        <authorList>
            <person name="Lovell J.T."/>
            <person name="Jenkins J."/>
            <person name="Shu S."/>
            <person name="Juenger T.E."/>
            <person name="Schmutz J."/>
        </authorList>
    </citation>
    <scope>NUCLEOTIDE SEQUENCE</scope>
    <source>
        <strain evidence="2">AP13</strain>
    </source>
</reference>
<accession>A0A8T0MPM6</accession>
<organism evidence="2 3">
    <name type="scientific">Panicum virgatum</name>
    <name type="common">Blackwell switchgrass</name>
    <dbReference type="NCBI Taxonomy" id="38727"/>
    <lineage>
        <taxon>Eukaryota</taxon>
        <taxon>Viridiplantae</taxon>
        <taxon>Streptophyta</taxon>
        <taxon>Embryophyta</taxon>
        <taxon>Tracheophyta</taxon>
        <taxon>Spermatophyta</taxon>
        <taxon>Magnoliopsida</taxon>
        <taxon>Liliopsida</taxon>
        <taxon>Poales</taxon>
        <taxon>Poaceae</taxon>
        <taxon>PACMAD clade</taxon>
        <taxon>Panicoideae</taxon>
        <taxon>Panicodae</taxon>
        <taxon>Paniceae</taxon>
        <taxon>Panicinae</taxon>
        <taxon>Panicum</taxon>
        <taxon>Panicum sect. Hiantes</taxon>
    </lineage>
</organism>
<protein>
    <submittedName>
        <fullName evidence="2">Uncharacterized protein</fullName>
    </submittedName>
</protein>
<proteinExistence type="predicted"/>
<sequence length="197" mass="21717">MACEQELHRRSQVPAAAGRAARREEGEALPLRLQPRRAPHSRAPSRRRRATTAAPRRRRTATAAPPAAAAITRARRRRSRPSPPPLHPGRRGPPPRRISAYKREIRPVADLAGGVEEEARGWRIRPQRRRPVDLCWNFFLHLFLALGGGGSCAAARRSHEGSGLEAEVLGSGFGRRTTPCWMGAELNGGEGDDSNRD</sequence>
<evidence type="ECO:0000256" key="1">
    <source>
        <dbReference type="SAM" id="MobiDB-lite"/>
    </source>
</evidence>
<feature type="compositionally biased region" description="Basic residues" evidence="1">
    <location>
        <begin position="34"/>
        <end position="60"/>
    </location>
</feature>
<name>A0A8T0MPM6_PANVG</name>
<evidence type="ECO:0000313" key="2">
    <source>
        <dbReference type="EMBL" id="KAG2539391.1"/>
    </source>
</evidence>
<keyword evidence="3" id="KW-1185">Reference proteome</keyword>
<gene>
    <name evidence="2" type="ORF">PVAP13_9NG471014</name>
</gene>
<feature type="region of interest" description="Disordered" evidence="1">
    <location>
        <begin position="1"/>
        <end position="98"/>
    </location>
</feature>
<dbReference type="Proteomes" id="UP000823388">
    <property type="component" value="Chromosome 9N"/>
</dbReference>
<comment type="caution">
    <text evidence="2">The sequence shown here is derived from an EMBL/GenBank/DDBJ whole genome shotgun (WGS) entry which is preliminary data.</text>
</comment>